<dbReference type="RefSeq" id="WP_041113586.1">
    <property type="nucleotide sequence ID" value="NZ_JARTHD010000031.1"/>
</dbReference>
<accession>A0ABR5AW13</accession>
<reference evidence="8 9" key="1">
    <citation type="submission" date="2015-01" db="EMBL/GenBank/DDBJ databases">
        <title>Genome Assembly of Bacillus badius MTCC 1458.</title>
        <authorList>
            <person name="Verma A."/>
            <person name="Khatri I."/>
            <person name="Mual P."/>
            <person name="Subramanian S."/>
            <person name="Krishnamurthi S."/>
        </authorList>
    </citation>
    <scope>NUCLEOTIDE SEQUENCE [LARGE SCALE GENOMIC DNA]</scope>
    <source>
        <strain evidence="8 9">MTCC 1458</strain>
    </source>
</reference>
<evidence type="ECO:0000313" key="9">
    <source>
        <dbReference type="Proteomes" id="UP000031982"/>
    </source>
</evidence>
<keyword evidence="2" id="KW-0547">Nucleotide-binding</keyword>
<dbReference type="Gene3D" id="3.40.50.300">
    <property type="entry name" value="P-loop containing nucleotide triphosphate hydrolases"/>
    <property type="match status" value="2"/>
</dbReference>
<comment type="subcellular location">
    <subcellularLocation>
        <location evidence="1">Membrane</location>
    </subcellularLocation>
</comment>
<keyword evidence="3" id="KW-0378">Hydrolase</keyword>
<keyword evidence="6" id="KW-0175">Coiled coil</keyword>
<dbReference type="PANTHER" id="PTHR10465:SF0">
    <property type="entry name" value="SARCALUMENIN"/>
    <property type="match status" value="1"/>
</dbReference>
<feature type="domain" description="Dynamin N-terminal" evidence="7">
    <location>
        <begin position="57"/>
        <end position="211"/>
    </location>
</feature>
<gene>
    <name evidence="8" type="ORF">SD77_3709</name>
</gene>
<dbReference type="CDD" id="cd09912">
    <property type="entry name" value="DLP_2"/>
    <property type="match status" value="1"/>
</dbReference>
<dbReference type="SUPFAM" id="SSF52540">
    <property type="entry name" value="P-loop containing nucleoside triphosphate hydrolases"/>
    <property type="match status" value="2"/>
</dbReference>
<evidence type="ECO:0000256" key="5">
    <source>
        <dbReference type="ARBA" id="ARBA00023136"/>
    </source>
</evidence>
<feature type="coiled-coil region" evidence="6">
    <location>
        <begin position="584"/>
        <end position="631"/>
    </location>
</feature>
<evidence type="ECO:0000259" key="7">
    <source>
        <dbReference type="Pfam" id="PF00350"/>
    </source>
</evidence>
<organism evidence="8 9">
    <name type="scientific">Bacillus badius</name>
    <dbReference type="NCBI Taxonomy" id="1455"/>
    <lineage>
        <taxon>Bacteria</taxon>
        <taxon>Bacillati</taxon>
        <taxon>Bacillota</taxon>
        <taxon>Bacilli</taxon>
        <taxon>Bacillales</taxon>
        <taxon>Bacillaceae</taxon>
        <taxon>Pseudobacillus</taxon>
    </lineage>
</organism>
<keyword evidence="4" id="KW-0342">GTP-binding</keyword>
<keyword evidence="5" id="KW-0472">Membrane</keyword>
<dbReference type="Proteomes" id="UP000031982">
    <property type="component" value="Unassembled WGS sequence"/>
</dbReference>
<evidence type="ECO:0000256" key="2">
    <source>
        <dbReference type="ARBA" id="ARBA00022741"/>
    </source>
</evidence>
<evidence type="ECO:0000256" key="6">
    <source>
        <dbReference type="SAM" id="Coils"/>
    </source>
</evidence>
<comment type="caution">
    <text evidence="8">The sequence shown here is derived from an EMBL/GenBank/DDBJ whole genome shotgun (WGS) entry which is preliminary data.</text>
</comment>
<protein>
    <recommendedName>
        <fullName evidence="7">Dynamin N-terminal domain-containing protein</fullName>
    </recommendedName>
</protein>
<feature type="domain" description="Dynamin N-terminal" evidence="7">
    <location>
        <begin position="635"/>
        <end position="868"/>
    </location>
</feature>
<sequence length="1261" mass="145193">MLTDQLKKWLANQRPTRALLLPKLKELHHLFSEYNDQTNAHACAELIEKLENIEYIIAFYGHFSAGKSSMINELLGENLLPSSPIPTSANIVKVKEGEPCAKVFFKDGSSQRFPYPYDINEIQAYCVNGNAVEEVDISQRTGQLPEGVAVFDTPGIDSTDDAHRVSALSKLHLADLVFYMMDYNHVQSPANFEFNRYLAERGKENYFIINQIDKHIASELSFSQFSSRIHKSFAEHKLSYNGLYFTSLKEENHPYNQIHELKDFLSGKMADRRQQLPVHVLQEALMAAMDFFDKQREKSREELDQYDEQLAEVSSFQQLQDELREWKERKEAIEKRDHLFIPLFDQTLAKVFYNAKLLDYYARIFVRQFLESRELSFQVRGLFSRKKTKKEKDHRLQQLFQTLNENRVSYIDIPLKEDLIQLLSSFDVLTEELREQIRRCEVDFSPELLVKLVKSGAMLTDDYVLNYAKDIANELRSLYRQAFAGIIEPLEAQAKENNRSKRILLTQEEKDIHQRIAAWEKREQLKAQEKELYNRLLSTLAVRGTEKAEKKPFQAFKKGGQLQGAKRKQVVSIGEVAREWLSRSEEVSLVYGGLEKQIEELKRKARLLLKAGHMEQKITKLNERIARLEKNEYTIALFGAFSAGKSSFANALLGERVLPVSPNPTTAAINEIRAPDKEHPHETVTLLFKTEEQLLKDINQALELSGKTVGSLESLELLLREHDEWAENKRQGNGENEEQEPEEDFSPLAALPLEQFSFLRAALSGYKEIQPLLGQLAVKNADTYTEFVSVEEKACFVERIILYYASPLTEQGMVLVDTPGAGSMNARHTEMAFNYITSADSIVFVTYYNHAFSRADQVFLTQLGQVKEFIGKDKLFFIVNAADLATEKSDLQDVLRHVEQNLLHCGIEQARIYPVSSHLALLAKKEAAHSLTSDEKQRYQSLLALSEAERLPKEEVLELSGFALFEQHFYPFTKQALAAAVLHQAEADANQGILELKRRIKLAETDEVIKQERRRELSRQLSAALSYLEGRLVTAEYEAFHQEIKELLFYARQRLFYRYNDEFKVIFSPAAFDSFDDMRTALHRMTNEVIRFVAAELAREMRTTAFRLQAFMQKGSRRFYRSLEKETGAFLPGVYLKETKADTAPGISFEPELHEVHSGLFASLFKEYKTSVQFFAEGGNKQIRDEIEKKLIPPVHEYIRQEQERMEAILLPFYQRFLEEAKTDAEAQIKEQAAGQLAALSETSNAGYYKQLLNELQHQLP</sequence>
<dbReference type="InterPro" id="IPR027094">
    <property type="entry name" value="Mitofusin_fam"/>
</dbReference>
<keyword evidence="9" id="KW-1185">Reference proteome</keyword>
<dbReference type="Pfam" id="PF00350">
    <property type="entry name" value="Dynamin_N"/>
    <property type="match status" value="2"/>
</dbReference>
<dbReference type="EMBL" id="JXLP01000005">
    <property type="protein sequence ID" value="KIL78908.1"/>
    <property type="molecule type" value="Genomic_DNA"/>
</dbReference>
<proteinExistence type="predicted"/>
<evidence type="ECO:0000256" key="4">
    <source>
        <dbReference type="ARBA" id="ARBA00023134"/>
    </source>
</evidence>
<dbReference type="InterPro" id="IPR027417">
    <property type="entry name" value="P-loop_NTPase"/>
</dbReference>
<evidence type="ECO:0000256" key="3">
    <source>
        <dbReference type="ARBA" id="ARBA00022801"/>
    </source>
</evidence>
<name>A0ABR5AW13_BACBA</name>
<dbReference type="PANTHER" id="PTHR10465">
    <property type="entry name" value="TRANSMEMBRANE GTPASE FZO1"/>
    <property type="match status" value="1"/>
</dbReference>
<dbReference type="InterPro" id="IPR045063">
    <property type="entry name" value="Dynamin_N"/>
</dbReference>
<evidence type="ECO:0000313" key="8">
    <source>
        <dbReference type="EMBL" id="KIL78908.1"/>
    </source>
</evidence>
<evidence type="ECO:0000256" key="1">
    <source>
        <dbReference type="ARBA" id="ARBA00004370"/>
    </source>
</evidence>
<feature type="coiled-coil region" evidence="6">
    <location>
        <begin position="289"/>
        <end position="336"/>
    </location>
</feature>